<protein>
    <submittedName>
        <fullName evidence="2">DUF2141 domain-containing protein</fullName>
    </submittedName>
</protein>
<keyword evidence="1" id="KW-0732">Signal</keyword>
<dbReference type="InterPro" id="IPR018673">
    <property type="entry name" value="DUF2141"/>
</dbReference>
<gene>
    <name evidence="2" type="ORF">PQU94_08805</name>
</gene>
<feature type="chain" id="PRO_5046862394" evidence="1">
    <location>
        <begin position="27"/>
        <end position="146"/>
    </location>
</feature>
<accession>A0ABT5IDU9</accession>
<name>A0ABT5IDU9_9CAUL</name>
<evidence type="ECO:0000256" key="1">
    <source>
        <dbReference type="SAM" id="SignalP"/>
    </source>
</evidence>
<reference evidence="2 3" key="1">
    <citation type="submission" date="2023-01" db="EMBL/GenBank/DDBJ databases">
        <title>Novel species of the genus Asticcacaulis isolated from rivers.</title>
        <authorList>
            <person name="Lu H."/>
        </authorList>
    </citation>
    <scope>NUCLEOTIDE SEQUENCE [LARGE SCALE GENOMIC DNA]</scope>
    <source>
        <strain evidence="2 3">DXS10W</strain>
    </source>
</reference>
<dbReference type="EMBL" id="JAQQKW010000004">
    <property type="protein sequence ID" value="MDC7694380.1"/>
    <property type="molecule type" value="Genomic_DNA"/>
</dbReference>
<dbReference type="Proteomes" id="UP001216595">
    <property type="component" value="Unassembled WGS sequence"/>
</dbReference>
<proteinExistence type="predicted"/>
<comment type="caution">
    <text evidence="2">The sequence shown here is derived from an EMBL/GenBank/DDBJ whole genome shotgun (WGS) entry which is preliminary data.</text>
</comment>
<dbReference type="Pfam" id="PF09912">
    <property type="entry name" value="DUF2141"/>
    <property type="match status" value="1"/>
</dbReference>
<feature type="signal peptide" evidence="1">
    <location>
        <begin position="1"/>
        <end position="26"/>
    </location>
</feature>
<keyword evidence="3" id="KW-1185">Reference proteome</keyword>
<organism evidence="2 3">
    <name type="scientific">Asticcacaulis currens</name>
    <dbReference type="NCBI Taxonomy" id="2984210"/>
    <lineage>
        <taxon>Bacteria</taxon>
        <taxon>Pseudomonadati</taxon>
        <taxon>Pseudomonadota</taxon>
        <taxon>Alphaproteobacteria</taxon>
        <taxon>Caulobacterales</taxon>
        <taxon>Caulobacteraceae</taxon>
        <taxon>Asticcacaulis</taxon>
    </lineage>
</organism>
<dbReference type="RefSeq" id="WP_272741091.1">
    <property type="nucleotide sequence ID" value="NZ_JAQQKW010000004.1"/>
</dbReference>
<sequence>MRLFSKFAAAILCSGCCLSAATTAAADDLIVSVKNVRSSKGQISAQLLKANPDRGVAEAFSGAKVAAVAPETELHFKDLPPGDYCIMLFHDENENGTMDKNLLGIPSEGYGFSNNARGSFGPPKFSQMKFTVVAGKVANTSVTIAY</sequence>
<evidence type="ECO:0000313" key="2">
    <source>
        <dbReference type="EMBL" id="MDC7694380.1"/>
    </source>
</evidence>
<evidence type="ECO:0000313" key="3">
    <source>
        <dbReference type="Proteomes" id="UP001216595"/>
    </source>
</evidence>